<proteinExistence type="predicted"/>
<dbReference type="Proteomes" id="UP000006727">
    <property type="component" value="Chromosome 1"/>
</dbReference>
<accession>A0A2K1L9Z7</accession>
<sequence length="93" mass="10876">MDFDNDYSIVQKNMVQEILTTRTILYSKGSISSFQFTWITVLLGLFLRKPKENAHQAELNRVANVSLTNPVHSRIHNKTRMSYHAYAFVNRQM</sequence>
<gene>
    <name evidence="1" type="ORF">PHYPA_001273</name>
</gene>
<protein>
    <submittedName>
        <fullName evidence="1 2">Uncharacterized protein</fullName>
    </submittedName>
</protein>
<evidence type="ECO:0000313" key="3">
    <source>
        <dbReference type="Proteomes" id="UP000006727"/>
    </source>
</evidence>
<dbReference type="InParanoid" id="A0A2K1L9Z7"/>
<name>A0A2K1L9Z7_PHYPA</name>
<reference evidence="2" key="3">
    <citation type="submission" date="2020-12" db="UniProtKB">
        <authorList>
            <consortium name="EnsemblPlants"/>
        </authorList>
    </citation>
    <scope>IDENTIFICATION</scope>
</reference>
<dbReference type="AlphaFoldDB" id="A0A2K1L9Z7"/>
<evidence type="ECO:0000313" key="2">
    <source>
        <dbReference type="EnsemblPlants" id="Pp3c1_28001V3.1"/>
    </source>
</evidence>
<keyword evidence="3" id="KW-1185">Reference proteome</keyword>
<organism evidence="1">
    <name type="scientific">Physcomitrium patens</name>
    <name type="common">Spreading-leaved earth moss</name>
    <name type="synonym">Physcomitrella patens</name>
    <dbReference type="NCBI Taxonomy" id="3218"/>
    <lineage>
        <taxon>Eukaryota</taxon>
        <taxon>Viridiplantae</taxon>
        <taxon>Streptophyta</taxon>
        <taxon>Embryophyta</taxon>
        <taxon>Bryophyta</taxon>
        <taxon>Bryophytina</taxon>
        <taxon>Bryopsida</taxon>
        <taxon>Funariidae</taxon>
        <taxon>Funariales</taxon>
        <taxon>Funariaceae</taxon>
        <taxon>Physcomitrium</taxon>
    </lineage>
</organism>
<reference evidence="1 3" key="1">
    <citation type="journal article" date="2008" name="Science">
        <title>The Physcomitrella genome reveals evolutionary insights into the conquest of land by plants.</title>
        <authorList>
            <person name="Rensing S."/>
            <person name="Lang D."/>
            <person name="Zimmer A."/>
            <person name="Terry A."/>
            <person name="Salamov A."/>
            <person name="Shapiro H."/>
            <person name="Nishiyama T."/>
            <person name="Perroud P.-F."/>
            <person name="Lindquist E."/>
            <person name="Kamisugi Y."/>
            <person name="Tanahashi T."/>
            <person name="Sakakibara K."/>
            <person name="Fujita T."/>
            <person name="Oishi K."/>
            <person name="Shin-I T."/>
            <person name="Kuroki Y."/>
            <person name="Toyoda A."/>
            <person name="Suzuki Y."/>
            <person name="Hashimoto A."/>
            <person name="Yamaguchi K."/>
            <person name="Sugano A."/>
            <person name="Kohara Y."/>
            <person name="Fujiyama A."/>
            <person name="Anterola A."/>
            <person name="Aoki S."/>
            <person name="Ashton N."/>
            <person name="Barbazuk W.B."/>
            <person name="Barker E."/>
            <person name="Bennetzen J."/>
            <person name="Bezanilla M."/>
            <person name="Blankenship R."/>
            <person name="Cho S.H."/>
            <person name="Dutcher S."/>
            <person name="Estelle M."/>
            <person name="Fawcett J.A."/>
            <person name="Gundlach H."/>
            <person name="Hanada K."/>
            <person name="Heyl A."/>
            <person name="Hicks K.A."/>
            <person name="Hugh J."/>
            <person name="Lohr M."/>
            <person name="Mayer K."/>
            <person name="Melkozernov A."/>
            <person name="Murata T."/>
            <person name="Nelson D."/>
            <person name="Pils B."/>
            <person name="Prigge M."/>
            <person name="Reiss B."/>
            <person name="Renner T."/>
            <person name="Rombauts S."/>
            <person name="Rushton P."/>
            <person name="Sanderfoot A."/>
            <person name="Schween G."/>
            <person name="Shiu S.-H."/>
            <person name="Stueber K."/>
            <person name="Theodoulou F.L."/>
            <person name="Tu H."/>
            <person name="Van de Peer Y."/>
            <person name="Verrier P.J."/>
            <person name="Waters E."/>
            <person name="Wood A."/>
            <person name="Yang L."/>
            <person name="Cove D."/>
            <person name="Cuming A."/>
            <person name="Hasebe M."/>
            <person name="Lucas S."/>
            <person name="Mishler D.B."/>
            <person name="Reski R."/>
            <person name="Grigoriev I."/>
            <person name="Quatrano R.S."/>
            <person name="Boore J.L."/>
        </authorList>
    </citation>
    <scope>NUCLEOTIDE SEQUENCE [LARGE SCALE GENOMIC DNA]</scope>
    <source>
        <strain evidence="2 3">cv. Gransden 2004</strain>
    </source>
</reference>
<dbReference type="EMBL" id="ABEU02000001">
    <property type="protein sequence ID" value="PNR62849.1"/>
    <property type="molecule type" value="Genomic_DNA"/>
</dbReference>
<dbReference type="EnsemblPlants" id="Pp3c1_28001V3.1">
    <property type="protein sequence ID" value="Pp3c1_28001V3.1"/>
    <property type="gene ID" value="Pp3c1_28001"/>
</dbReference>
<dbReference type="Gramene" id="Pp3c1_28001V3.1">
    <property type="protein sequence ID" value="Pp3c1_28001V3.1"/>
    <property type="gene ID" value="Pp3c1_28001"/>
</dbReference>
<reference evidence="1 3" key="2">
    <citation type="journal article" date="2018" name="Plant J.">
        <title>The Physcomitrella patens chromosome-scale assembly reveals moss genome structure and evolution.</title>
        <authorList>
            <person name="Lang D."/>
            <person name="Ullrich K.K."/>
            <person name="Murat F."/>
            <person name="Fuchs J."/>
            <person name="Jenkins J."/>
            <person name="Haas F.B."/>
            <person name="Piednoel M."/>
            <person name="Gundlach H."/>
            <person name="Van Bel M."/>
            <person name="Meyberg R."/>
            <person name="Vives C."/>
            <person name="Morata J."/>
            <person name="Symeonidi A."/>
            <person name="Hiss M."/>
            <person name="Muchero W."/>
            <person name="Kamisugi Y."/>
            <person name="Saleh O."/>
            <person name="Blanc G."/>
            <person name="Decker E.L."/>
            <person name="van Gessel N."/>
            <person name="Grimwood J."/>
            <person name="Hayes R.D."/>
            <person name="Graham S.W."/>
            <person name="Gunter L.E."/>
            <person name="McDaniel S.F."/>
            <person name="Hoernstein S.N.W."/>
            <person name="Larsson A."/>
            <person name="Li F.W."/>
            <person name="Perroud P.F."/>
            <person name="Phillips J."/>
            <person name="Ranjan P."/>
            <person name="Rokshar D.S."/>
            <person name="Rothfels C.J."/>
            <person name="Schneider L."/>
            <person name="Shu S."/>
            <person name="Stevenson D.W."/>
            <person name="Thummler F."/>
            <person name="Tillich M."/>
            <person name="Villarreal Aguilar J.C."/>
            <person name="Widiez T."/>
            <person name="Wong G.K."/>
            <person name="Wymore A."/>
            <person name="Zhang Y."/>
            <person name="Zimmer A.D."/>
            <person name="Quatrano R.S."/>
            <person name="Mayer K.F.X."/>
            <person name="Goodstein D."/>
            <person name="Casacuberta J.M."/>
            <person name="Vandepoele K."/>
            <person name="Reski R."/>
            <person name="Cuming A.C."/>
            <person name="Tuskan G.A."/>
            <person name="Maumus F."/>
            <person name="Salse J."/>
            <person name="Schmutz J."/>
            <person name="Rensing S.A."/>
        </authorList>
    </citation>
    <scope>NUCLEOTIDE SEQUENCE [LARGE SCALE GENOMIC DNA]</scope>
    <source>
        <strain evidence="2 3">cv. Gransden 2004</strain>
    </source>
</reference>
<evidence type="ECO:0000313" key="1">
    <source>
        <dbReference type="EMBL" id="PNR62849.1"/>
    </source>
</evidence>